<accession>A0A238LFH6</accession>
<dbReference type="InterPro" id="IPR014748">
    <property type="entry name" value="Enoyl-CoA_hydra_C"/>
</dbReference>
<dbReference type="InterPro" id="IPR001753">
    <property type="entry name" value="Enoyl-CoA_hydra/iso"/>
</dbReference>
<sequence length="257" mass="27505">MTETYADEGLMLEPGSIARLILNRPDRRNAMTAAMWAVIPEICDRLAQDGTRVLIVTGAGDKAFCAGADISEFETVYGTPEATAAYNGYVRTAQARLRDLACPTIADVRGVCYGGGCGLALACDFRVASADSTFAITPAKLGLAYSPSDTWQLIEKVGMPRAKDLLLTGRAVTAAEALRIGLIDRLDEDATALAEHLANLAPSALSAIKAISNGLSEPSLRPDLQAVFEATFAGPEFREGYSAFLEKRRPNFRKDPE</sequence>
<dbReference type="EMBL" id="FXZK01000004">
    <property type="protein sequence ID" value="SMY08175.1"/>
    <property type="molecule type" value="Genomic_DNA"/>
</dbReference>
<dbReference type="RefSeq" id="WP_093992379.1">
    <property type="nucleotide sequence ID" value="NZ_FXZK01000004.1"/>
</dbReference>
<keyword evidence="4" id="KW-1185">Reference proteome</keyword>
<gene>
    <name evidence="3" type="primary">caiD_1</name>
    <name evidence="3" type="ORF">LOM8899_02324</name>
</gene>
<dbReference type="InterPro" id="IPR051683">
    <property type="entry name" value="Enoyl-CoA_Hydratase/Isomerase"/>
</dbReference>
<organism evidence="3 4">
    <name type="scientific">Flavimaricola marinus</name>
    <dbReference type="NCBI Taxonomy" id="1819565"/>
    <lineage>
        <taxon>Bacteria</taxon>
        <taxon>Pseudomonadati</taxon>
        <taxon>Pseudomonadota</taxon>
        <taxon>Alphaproteobacteria</taxon>
        <taxon>Rhodobacterales</taxon>
        <taxon>Paracoccaceae</taxon>
        <taxon>Flavimaricola</taxon>
    </lineage>
</organism>
<protein>
    <submittedName>
        <fullName evidence="3">Carnitinyl-CoA dehydratase</fullName>
        <ecNumber evidence="3">4.2.1.-</ecNumber>
    </submittedName>
</protein>
<evidence type="ECO:0000256" key="1">
    <source>
        <dbReference type="ARBA" id="ARBA00005254"/>
    </source>
</evidence>
<comment type="similarity">
    <text evidence="1 2">Belongs to the enoyl-CoA hydratase/isomerase family.</text>
</comment>
<dbReference type="Gene3D" id="1.10.12.10">
    <property type="entry name" value="Lyase 2-enoyl-coa Hydratase, Chain A, domain 2"/>
    <property type="match status" value="1"/>
</dbReference>
<dbReference type="Gene3D" id="3.90.226.10">
    <property type="entry name" value="2-enoyl-CoA Hydratase, Chain A, domain 1"/>
    <property type="match status" value="1"/>
</dbReference>
<dbReference type="GO" id="GO:0016829">
    <property type="term" value="F:lyase activity"/>
    <property type="evidence" value="ECO:0007669"/>
    <property type="project" value="UniProtKB-KW"/>
</dbReference>
<evidence type="ECO:0000313" key="4">
    <source>
        <dbReference type="Proteomes" id="UP000201613"/>
    </source>
</evidence>
<dbReference type="AlphaFoldDB" id="A0A238LFH6"/>
<dbReference type="SUPFAM" id="SSF52096">
    <property type="entry name" value="ClpP/crotonase"/>
    <property type="match status" value="1"/>
</dbReference>
<evidence type="ECO:0000256" key="2">
    <source>
        <dbReference type="RuleBase" id="RU003707"/>
    </source>
</evidence>
<name>A0A238LFH6_9RHOB</name>
<dbReference type="OrthoDB" id="9795613at2"/>
<dbReference type="EC" id="4.2.1.-" evidence="3"/>
<dbReference type="InterPro" id="IPR018376">
    <property type="entry name" value="Enoyl-CoA_hyd/isom_CS"/>
</dbReference>
<dbReference type="PROSITE" id="PS00166">
    <property type="entry name" value="ENOYL_COA_HYDRATASE"/>
    <property type="match status" value="1"/>
</dbReference>
<keyword evidence="3" id="KW-0456">Lyase</keyword>
<dbReference type="CDD" id="cd06558">
    <property type="entry name" value="crotonase-like"/>
    <property type="match status" value="1"/>
</dbReference>
<dbReference type="InterPro" id="IPR029045">
    <property type="entry name" value="ClpP/crotonase-like_dom_sf"/>
</dbReference>
<dbReference type="Pfam" id="PF00378">
    <property type="entry name" value="ECH_1"/>
    <property type="match status" value="1"/>
</dbReference>
<evidence type="ECO:0000313" key="3">
    <source>
        <dbReference type="EMBL" id="SMY08175.1"/>
    </source>
</evidence>
<dbReference type="PANTHER" id="PTHR42964">
    <property type="entry name" value="ENOYL-COA HYDRATASE"/>
    <property type="match status" value="1"/>
</dbReference>
<dbReference type="PANTHER" id="PTHR42964:SF1">
    <property type="entry name" value="POLYKETIDE BIOSYNTHESIS ENOYL-COA HYDRATASE PKSH-RELATED"/>
    <property type="match status" value="1"/>
</dbReference>
<reference evidence="3 4" key="1">
    <citation type="submission" date="2017-05" db="EMBL/GenBank/DDBJ databases">
        <authorList>
            <person name="Song R."/>
            <person name="Chenine A.L."/>
            <person name="Ruprecht R.M."/>
        </authorList>
    </citation>
    <scope>NUCLEOTIDE SEQUENCE [LARGE SCALE GENOMIC DNA]</scope>
    <source>
        <strain evidence="3 4">CECT 8899</strain>
    </source>
</reference>
<proteinExistence type="inferred from homology"/>
<dbReference type="Proteomes" id="UP000201613">
    <property type="component" value="Unassembled WGS sequence"/>
</dbReference>